<dbReference type="Pfam" id="PF06504">
    <property type="entry name" value="RepC"/>
    <property type="match status" value="1"/>
</dbReference>
<comment type="caution">
    <text evidence="1">The sequence shown here is derived from an EMBL/GenBank/DDBJ whole genome shotgun (WGS) entry which is preliminary data.</text>
</comment>
<proteinExistence type="predicted"/>
<name>A0ABP8V5G6_9GAMM</name>
<reference evidence="2" key="1">
    <citation type="journal article" date="2019" name="Int. J. Syst. Evol. Microbiol.">
        <title>The Global Catalogue of Microorganisms (GCM) 10K type strain sequencing project: providing services to taxonomists for standard genome sequencing and annotation.</title>
        <authorList>
            <consortium name="The Broad Institute Genomics Platform"/>
            <consortium name="The Broad Institute Genome Sequencing Center for Infectious Disease"/>
            <person name="Wu L."/>
            <person name="Ma J."/>
        </authorList>
    </citation>
    <scope>NUCLEOTIDE SEQUENCE [LARGE SCALE GENOMIC DNA]</scope>
    <source>
        <strain evidence="2">JCM 17805</strain>
    </source>
</reference>
<dbReference type="RefSeq" id="WP_345196917.1">
    <property type="nucleotide sequence ID" value="NZ_BAABFL010000414.1"/>
</dbReference>
<evidence type="ECO:0000313" key="1">
    <source>
        <dbReference type="EMBL" id="GAA4650693.1"/>
    </source>
</evidence>
<dbReference type="Proteomes" id="UP001500604">
    <property type="component" value="Unassembled WGS sequence"/>
</dbReference>
<dbReference type="EMBL" id="BAABFL010000414">
    <property type="protein sequence ID" value="GAA4650693.1"/>
    <property type="molecule type" value="Genomic_DNA"/>
</dbReference>
<evidence type="ECO:0000313" key="2">
    <source>
        <dbReference type="Proteomes" id="UP001500604"/>
    </source>
</evidence>
<keyword evidence="2" id="KW-1185">Reference proteome</keyword>
<organism evidence="1 2">
    <name type="scientific">Kistimonas scapharcae</name>
    <dbReference type="NCBI Taxonomy" id="1036133"/>
    <lineage>
        <taxon>Bacteria</taxon>
        <taxon>Pseudomonadati</taxon>
        <taxon>Pseudomonadota</taxon>
        <taxon>Gammaproteobacteria</taxon>
        <taxon>Oceanospirillales</taxon>
        <taxon>Endozoicomonadaceae</taxon>
        <taxon>Kistimonas</taxon>
    </lineage>
</organism>
<gene>
    <name evidence="1" type="ORF">GCM10023116_29760</name>
</gene>
<sequence length="298" mass="34083">MVGKNQNNNFVVSNNTFMSPEINLANIFTPLKKGDRSKLKLDKTKVFNNVEMKFTCFEPLSVDDHKLFISILNFCSDRSVGIEIDNSSSNEIALILKNEIFSEKNIGETSVEDSLVYMSCFKSDIMNATGYSGGKNYIYFDIIIERLSSVNIIVKELVTKKKYNMQLLSFYEDVKTGKICIAINTKSANAILGGQYSHINQADYLSLEDNIEKLMYTYLCSYVPQRNGKGKKSYYERKSKIVSLLEKFYPDINHLSRNTLNSYCRKTIALLNKINKFEKWNVQIKGKGANALVIFNRE</sequence>
<protein>
    <submittedName>
        <fullName evidence="1">Uncharacterized protein</fullName>
    </submittedName>
</protein>
<accession>A0ABP8V5G6</accession>
<dbReference type="InterPro" id="IPR010522">
    <property type="entry name" value="RepC_bac"/>
</dbReference>